<evidence type="ECO:0000313" key="8">
    <source>
        <dbReference type="EMBL" id="KAK9767073.1"/>
    </source>
</evidence>
<dbReference type="Pfam" id="PF13886">
    <property type="entry name" value="TM7S3_TM198"/>
    <property type="match status" value="1"/>
</dbReference>
<gene>
    <name evidence="8" type="ORF">K7432_003383</name>
</gene>
<comment type="subcellular location">
    <subcellularLocation>
        <location evidence="1">Membrane</location>
        <topology evidence="1">Multi-pass membrane protein</topology>
    </subcellularLocation>
</comment>
<feature type="transmembrane region" description="Helical" evidence="6">
    <location>
        <begin position="165"/>
        <end position="183"/>
    </location>
</feature>
<evidence type="ECO:0000256" key="3">
    <source>
        <dbReference type="ARBA" id="ARBA00022989"/>
    </source>
</evidence>
<feature type="compositionally biased region" description="Polar residues" evidence="5">
    <location>
        <begin position="10"/>
        <end position="22"/>
    </location>
</feature>
<evidence type="ECO:0000256" key="5">
    <source>
        <dbReference type="SAM" id="MobiDB-lite"/>
    </source>
</evidence>
<feature type="transmembrane region" description="Helical" evidence="6">
    <location>
        <begin position="95"/>
        <end position="128"/>
    </location>
</feature>
<feature type="transmembrane region" description="Helical" evidence="6">
    <location>
        <begin position="140"/>
        <end position="159"/>
    </location>
</feature>
<protein>
    <recommendedName>
        <fullName evidence="7">TM7S3/TM198-like domain-containing protein</fullName>
    </recommendedName>
</protein>
<feature type="transmembrane region" description="Helical" evidence="6">
    <location>
        <begin position="195"/>
        <end position="214"/>
    </location>
</feature>
<keyword evidence="9" id="KW-1185">Reference proteome</keyword>
<evidence type="ECO:0000256" key="6">
    <source>
        <dbReference type="SAM" id="Phobius"/>
    </source>
</evidence>
<dbReference type="EMBL" id="JASJQH010000103">
    <property type="protein sequence ID" value="KAK9767073.1"/>
    <property type="molecule type" value="Genomic_DNA"/>
</dbReference>
<evidence type="ECO:0000256" key="2">
    <source>
        <dbReference type="ARBA" id="ARBA00022692"/>
    </source>
</evidence>
<reference evidence="8 9" key="1">
    <citation type="submission" date="2023-04" db="EMBL/GenBank/DDBJ databases">
        <title>Genome of Basidiobolus ranarum AG-B5.</title>
        <authorList>
            <person name="Stajich J.E."/>
            <person name="Carter-House D."/>
            <person name="Gryganskyi A."/>
        </authorList>
    </citation>
    <scope>NUCLEOTIDE SEQUENCE [LARGE SCALE GENOMIC DNA]</scope>
    <source>
        <strain evidence="8 9">AG-B5</strain>
    </source>
</reference>
<sequence>MKDPIRRWRSSSVGQFTPSDKSPSGFKYHTFSGARHRELLELKVKRERPEHSTKNLAQCISIFTVLFSLYIPNLVESYSDDLYKIQKRVPKSWLIFSGLVVCLLSMTFFKLVLFCAAFIVCSTSIYGICQHLIPSRFHSYTSFKLLGGLSGLFGGYLLIRFWWLLLASLGALVGTVMGMTLTLSSKYLITEGRKLRLILILLSGCGGVCVVYFLDNMFDVVLFTFNNIPILLHTTLKLTINLGVGAMNEVCNAILATFTQGIQGVFALIHHLTLSFIQLLFNLSGLIIAIIHGVYETIFTVFYGLIIGGRSMYLLCLDVLSLVDYIFSKLANLIIHLTVIYVTVLTD</sequence>
<evidence type="ECO:0000256" key="1">
    <source>
        <dbReference type="ARBA" id="ARBA00004141"/>
    </source>
</evidence>
<accession>A0ABR2WZY7</accession>
<evidence type="ECO:0000259" key="7">
    <source>
        <dbReference type="Pfam" id="PF13886"/>
    </source>
</evidence>
<keyword evidence="3 6" id="KW-1133">Transmembrane helix</keyword>
<evidence type="ECO:0000313" key="9">
    <source>
        <dbReference type="Proteomes" id="UP001479436"/>
    </source>
</evidence>
<dbReference type="InterPro" id="IPR025256">
    <property type="entry name" value="TM7S3/TM198-like_dom"/>
</dbReference>
<keyword evidence="2 6" id="KW-0812">Transmembrane</keyword>
<proteinExistence type="predicted"/>
<keyword evidence="4 6" id="KW-0472">Membrane</keyword>
<evidence type="ECO:0000256" key="4">
    <source>
        <dbReference type="ARBA" id="ARBA00023136"/>
    </source>
</evidence>
<feature type="region of interest" description="Disordered" evidence="5">
    <location>
        <begin position="1"/>
        <end position="24"/>
    </location>
</feature>
<dbReference type="Proteomes" id="UP001479436">
    <property type="component" value="Unassembled WGS sequence"/>
</dbReference>
<organism evidence="8 9">
    <name type="scientific">Basidiobolus ranarum</name>
    <dbReference type="NCBI Taxonomy" id="34480"/>
    <lineage>
        <taxon>Eukaryota</taxon>
        <taxon>Fungi</taxon>
        <taxon>Fungi incertae sedis</taxon>
        <taxon>Zoopagomycota</taxon>
        <taxon>Entomophthoromycotina</taxon>
        <taxon>Basidiobolomycetes</taxon>
        <taxon>Basidiobolales</taxon>
        <taxon>Basidiobolaceae</taxon>
        <taxon>Basidiobolus</taxon>
    </lineage>
</organism>
<name>A0ABR2WZY7_9FUNG</name>
<comment type="caution">
    <text evidence="8">The sequence shown here is derived from an EMBL/GenBank/DDBJ whole genome shotgun (WGS) entry which is preliminary data.</text>
</comment>
<feature type="transmembrane region" description="Helical" evidence="6">
    <location>
        <begin position="326"/>
        <end position="345"/>
    </location>
</feature>
<feature type="transmembrane region" description="Helical" evidence="6">
    <location>
        <begin position="250"/>
        <end position="269"/>
    </location>
</feature>
<feature type="domain" description="TM7S3/TM198-like" evidence="7">
    <location>
        <begin position="93"/>
        <end position="218"/>
    </location>
</feature>
<feature type="transmembrane region" description="Helical" evidence="6">
    <location>
        <begin position="55"/>
        <end position="75"/>
    </location>
</feature>